<feature type="compositionally biased region" description="Basic and acidic residues" evidence="1">
    <location>
        <begin position="1"/>
        <end position="11"/>
    </location>
</feature>
<evidence type="ECO:0000313" key="3">
    <source>
        <dbReference type="Proteomes" id="UP001239397"/>
    </source>
</evidence>
<dbReference type="Proteomes" id="UP001239397">
    <property type="component" value="Chromosome"/>
</dbReference>
<evidence type="ECO:0000313" key="2">
    <source>
        <dbReference type="EMBL" id="WIY00533.1"/>
    </source>
</evidence>
<evidence type="ECO:0000256" key="1">
    <source>
        <dbReference type="SAM" id="MobiDB-lite"/>
    </source>
</evidence>
<dbReference type="KEGG" id="amog:QRX60_41820"/>
<accession>A0A9Y2JM25</accession>
<feature type="region of interest" description="Disordered" evidence="1">
    <location>
        <begin position="1"/>
        <end position="20"/>
    </location>
</feature>
<dbReference type="AlphaFoldDB" id="A0A9Y2JM25"/>
<gene>
    <name evidence="2" type="ORF">QRX60_41820</name>
</gene>
<keyword evidence="3" id="KW-1185">Reference proteome</keyword>
<organism evidence="2 3">
    <name type="scientific">Amycolatopsis mongoliensis</name>
    <dbReference type="NCBI Taxonomy" id="715475"/>
    <lineage>
        <taxon>Bacteria</taxon>
        <taxon>Bacillati</taxon>
        <taxon>Actinomycetota</taxon>
        <taxon>Actinomycetes</taxon>
        <taxon>Pseudonocardiales</taxon>
        <taxon>Pseudonocardiaceae</taxon>
        <taxon>Amycolatopsis</taxon>
    </lineage>
</organism>
<name>A0A9Y2JM25_9PSEU</name>
<reference evidence="2 3" key="1">
    <citation type="submission" date="2023-06" db="EMBL/GenBank/DDBJ databases">
        <authorList>
            <person name="Oyuntsetseg B."/>
            <person name="Kim S.B."/>
        </authorList>
    </citation>
    <scope>NUCLEOTIDE SEQUENCE [LARGE SCALE GENOMIC DNA]</scope>
    <source>
        <strain evidence="2 3">4-36</strain>
    </source>
</reference>
<protein>
    <submittedName>
        <fullName evidence="2">Uncharacterized protein</fullName>
    </submittedName>
</protein>
<sequence length="75" mass="7957">MTFPHRSREPGPARAGGFPAGARVRVRGGRFDGRGGVVVDRAPDLRPGSVWVEFTGGPPRLVPGYRLDLAEMAGS</sequence>
<dbReference type="RefSeq" id="WP_285996999.1">
    <property type="nucleotide sequence ID" value="NZ_CP127295.1"/>
</dbReference>
<dbReference type="EMBL" id="CP127295">
    <property type="protein sequence ID" value="WIY00533.1"/>
    <property type="molecule type" value="Genomic_DNA"/>
</dbReference>
<proteinExistence type="predicted"/>